<accession>A0ABN8XGD4</accession>
<reference evidence="12" key="1">
    <citation type="submission" date="2023-03" db="EMBL/GenBank/DDBJ databases">
        <authorList>
            <person name="Cremers G."/>
            <person name="Picone N."/>
        </authorList>
    </citation>
    <scope>NUCLEOTIDE SEQUENCE</scope>
    <source>
        <strain evidence="12">Sample_alias</strain>
    </source>
</reference>
<dbReference type="InterPro" id="IPR036097">
    <property type="entry name" value="HisK_dim/P_sf"/>
</dbReference>
<dbReference type="InterPro" id="IPR004358">
    <property type="entry name" value="Sig_transdc_His_kin-like_C"/>
</dbReference>
<evidence type="ECO:0000256" key="8">
    <source>
        <dbReference type="ARBA" id="ARBA00023012"/>
    </source>
</evidence>
<dbReference type="CDD" id="cd00082">
    <property type="entry name" value="HisKA"/>
    <property type="match status" value="1"/>
</dbReference>
<dbReference type="SUPFAM" id="SSF55874">
    <property type="entry name" value="ATPase domain of HSP90 chaperone/DNA topoisomerase II/histidine kinase"/>
    <property type="match status" value="1"/>
</dbReference>
<gene>
    <name evidence="12" type="ORF">MFUM_1348</name>
</gene>
<keyword evidence="8" id="KW-0902">Two-component regulatory system</keyword>
<evidence type="ECO:0000256" key="9">
    <source>
        <dbReference type="SAM" id="Coils"/>
    </source>
</evidence>
<dbReference type="Proteomes" id="UP001161497">
    <property type="component" value="Chromosome"/>
</dbReference>
<feature type="transmembrane region" description="Helical" evidence="10">
    <location>
        <begin position="12"/>
        <end position="39"/>
    </location>
</feature>
<comment type="catalytic activity">
    <reaction evidence="1">
        <text>ATP + protein L-histidine = ADP + protein N-phospho-L-histidine.</text>
        <dbReference type="EC" id="2.7.13.3"/>
    </reaction>
</comment>
<feature type="coiled-coil region" evidence="9">
    <location>
        <begin position="238"/>
        <end position="269"/>
    </location>
</feature>
<evidence type="ECO:0000313" key="12">
    <source>
        <dbReference type="EMBL" id="CAI9085700.1"/>
    </source>
</evidence>
<protein>
    <recommendedName>
        <fullName evidence="2">histidine kinase</fullName>
        <ecNumber evidence="2">2.7.13.3</ecNumber>
    </recommendedName>
</protein>
<dbReference type="PRINTS" id="PR00344">
    <property type="entry name" value="BCTRLSENSOR"/>
</dbReference>
<keyword evidence="13" id="KW-1185">Reference proteome</keyword>
<keyword evidence="5" id="KW-0547">Nucleotide-binding</keyword>
<dbReference type="PANTHER" id="PTHR43065:SF10">
    <property type="entry name" value="PEROXIDE STRESS-ACTIVATED HISTIDINE KINASE MAK3"/>
    <property type="match status" value="1"/>
</dbReference>
<name>A0ABN8XGD4_9BACT</name>
<dbReference type="EC" id="2.7.13.3" evidence="2"/>
<organism evidence="12 13">
    <name type="scientific">Candidatus Methylacidiphilum fumarolicum</name>
    <dbReference type="NCBI Taxonomy" id="591154"/>
    <lineage>
        <taxon>Bacteria</taxon>
        <taxon>Pseudomonadati</taxon>
        <taxon>Verrucomicrobiota</taxon>
        <taxon>Methylacidiphilae</taxon>
        <taxon>Methylacidiphilales</taxon>
        <taxon>Methylacidiphilaceae</taxon>
        <taxon>Methylacidiphilum (ex Ratnadevi et al. 2023)</taxon>
    </lineage>
</organism>
<dbReference type="Pfam" id="PF00512">
    <property type="entry name" value="HisKA"/>
    <property type="match status" value="1"/>
</dbReference>
<dbReference type="PANTHER" id="PTHR43065">
    <property type="entry name" value="SENSOR HISTIDINE KINASE"/>
    <property type="match status" value="1"/>
</dbReference>
<dbReference type="SMART" id="SM00387">
    <property type="entry name" value="HATPase_c"/>
    <property type="match status" value="1"/>
</dbReference>
<keyword evidence="10" id="KW-0812">Transmembrane</keyword>
<dbReference type="InterPro" id="IPR036890">
    <property type="entry name" value="HATPase_C_sf"/>
</dbReference>
<dbReference type="GO" id="GO:0016301">
    <property type="term" value="F:kinase activity"/>
    <property type="evidence" value="ECO:0007669"/>
    <property type="project" value="UniProtKB-KW"/>
</dbReference>
<dbReference type="SMART" id="SM00388">
    <property type="entry name" value="HisKA"/>
    <property type="match status" value="1"/>
</dbReference>
<dbReference type="Gene3D" id="3.30.565.10">
    <property type="entry name" value="Histidine kinase-like ATPase, C-terminal domain"/>
    <property type="match status" value="1"/>
</dbReference>
<dbReference type="Pfam" id="PF02518">
    <property type="entry name" value="HATPase_c"/>
    <property type="match status" value="1"/>
</dbReference>
<evidence type="ECO:0000256" key="2">
    <source>
        <dbReference type="ARBA" id="ARBA00012438"/>
    </source>
</evidence>
<keyword evidence="7" id="KW-0067">ATP-binding</keyword>
<dbReference type="Gene3D" id="1.10.287.130">
    <property type="match status" value="1"/>
</dbReference>
<evidence type="ECO:0000256" key="10">
    <source>
        <dbReference type="SAM" id="Phobius"/>
    </source>
</evidence>
<dbReference type="InterPro" id="IPR003661">
    <property type="entry name" value="HisK_dim/P_dom"/>
</dbReference>
<dbReference type="EMBL" id="OX458932">
    <property type="protein sequence ID" value="CAI9085700.1"/>
    <property type="molecule type" value="Genomic_DNA"/>
</dbReference>
<keyword evidence="10" id="KW-0472">Membrane</keyword>
<evidence type="ECO:0000256" key="1">
    <source>
        <dbReference type="ARBA" id="ARBA00000085"/>
    </source>
</evidence>
<keyword evidence="3" id="KW-0597">Phosphoprotein</keyword>
<dbReference type="InterPro" id="IPR005467">
    <property type="entry name" value="His_kinase_dom"/>
</dbReference>
<sequence length="484" mass="54286">MLIFRRYPLWIGLLLLWILLILLGITFGICGLIALFWGVSARISMGKNMVRNGAIKIEENVKSLSDLKDWTEGNSFNLVIANSLSAFNGVEGGLWDGEKGFIAYSYPTYEGSLKLDVPAAEKNRIVTLALESLKKKESLFKRFDGTRETMLLYVTPLESKKGKTVVWTMTRVPIRLVSDYEKLAVFLSSLLIFSLLLGIFGLRILHAWSREIARIEQIIASTPPDQIPSLVATGFDELDKLVATLINAKKNLIDEKNRKEELMHKLLKNERIVALGRMAAMLAHELRNPLATIQLEAENALETDGTMNKEGIYRILDQVARMGKLLESIVLLSHAGEIMPQLIDLSVWIQSQIQKYGLLANKCEVELRVVPCEGNWVFDPNSMARAFENLLQNSLEHTPKGGWIEVALERKDNSLCLSVEDSGKGIEEDLLESIFEPFFTKKSSGFGLGLSIVKEIVEAHNGRIEYKKGREGGARFEIYLPSST</sequence>
<evidence type="ECO:0000256" key="7">
    <source>
        <dbReference type="ARBA" id="ARBA00022840"/>
    </source>
</evidence>
<keyword evidence="9" id="KW-0175">Coiled coil</keyword>
<keyword evidence="6 12" id="KW-0418">Kinase</keyword>
<keyword evidence="4" id="KW-0808">Transferase</keyword>
<keyword evidence="10" id="KW-1133">Transmembrane helix</keyword>
<evidence type="ECO:0000256" key="3">
    <source>
        <dbReference type="ARBA" id="ARBA00022553"/>
    </source>
</evidence>
<dbReference type="RefSeq" id="WP_009058536.1">
    <property type="nucleotide sequence ID" value="NZ_JAHXRZ010000019.1"/>
</dbReference>
<proteinExistence type="predicted"/>
<feature type="transmembrane region" description="Helical" evidence="10">
    <location>
        <begin position="183"/>
        <end position="205"/>
    </location>
</feature>
<dbReference type="InterPro" id="IPR003594">
    <property type="entry name" value="HATPase_dom"/>
</dbReference>
<dbReference type="SUPFAM" id="SSF47384">
    <property type="entry name" value="Homodimeric domain of signal transducing histidine kinase"/>
    <property type="match status" value="1"/>
</dbReference>
<feature type="domain" description="Histidine kinase" evidence="11">
    <location>
        <begin position="281"/>
        <end position="484"/>
    </location>
</feature>
<evidence type="ECO:0000259" key="11">
    <source>
        <dbReference type="PROSITE" id="PS50109"/>
    </source>
</evidence>
<evidence type="ECO:0000256" key="4">
    <source>
        <dbReference type="ARBA" id="ARBA00022679"/>
    </source>
</evidence>
<evidence type="ECO:0000256" key="5">
    <source>
        <dbReference type="ARBA" id="ARBA00022741"/>
    </source>
</evidence>
<dbReference type="PROSITE" id="PS50109">
    <property type="entry name" value="HIS_KIN"/>
    <property type="match status" value="1"/>
</dbReference>
<evidence type="ECO:0000256" key="6">
    <source>
        <dbReference type="ARBA" id="ARBA00022777"/>
    </source>
</evidence>
<evidence type="ECO:0000313" key="13">
    <source>
        <dbReference type="Proteomes" id="UP001161497"/>
    </source>
</evidence>